<organism evidence="1 2">
    <name type="scientific">Teladorsagia circumcincta</name>
    <name type="common">Brown stomach worm</name>
    <name type="synonym">Ostertagia circumcincta</name>
    <dbReference type="NCBI Taxonomy" id="45464"/>
    <lineage>
        <taxon>Eukaryota</taxon>
        <taxon>Metazoa</taxon>
        <taxon>Ecdysozoa</taxon>
        <taxon>Nematoda</taxon>
        <taxon>Chromadorea</taxon>
        <taxon>Rhabditida</taxon>
        <taxon>Rhabditina</taxon>
        <taxon>Rhabditomorpha</taxon>
        <taxon>Strongyloidea</taxon>
        <taxon>Trichostrongylidae</taxon>
        <taxon>Teladorsagia</taxon>
    </lineage>
</organism>
<evidence type="ECO:0000313" key="2">
    <source>
        <dbReference type="Proteomes" id="UP000230423"/>
    </source>
</evidence>
<dbReference type="Proteomes" id="UP000230423">
    <property type="component" value="Unassembled WGS sequence"/>
</dbReference>
<dbReference type="EMBL" id="KZ407277">
    <property type="protein sequence ID" value="PIO53746.1"/>
    <property type="molecule type" value="Genomic_DNA"/>
</dbReference>
<sequence length="85" mass="9727">ESEVRGLDKIVYLVGSAIAPTETTPSLLHHQQLQQLLFHVNGSTISDELANNICLALSRSTLWESYRSLFWADYDLTIFEMEDRK</sequence>
<gene>
    <name evidence="1" type="ORF">TELCIR_24907</name>
</gene>
<keyword evidence="2" id="KW-1185">Reference proteome</keyword>
<proteinExistence type="predicted"/>
<feature type="non-terminal residue" evidence="1">
    <location>
        <position position="1"/>
    </location>
</feature>
<evidence type="ECO:0000313" key="1">
    <source>
        <dbReference type="EMBL" id="PIO53746.1"/>
    </source>
</evidence>
<accession>A0A2G9T6X9</accession>
<dbReference type="AlphaFoldDB" id="A0A2G9T6X9"/>
<protein>
    <submittedName>
        <fullName evidence="1">Uncharacterized protein</fullName>
    </submittedName>
</protein>
<reference evidence="1 2" key="1">
    <citation type="submission" date="2015-09" db="EMBL/GenBank/DDBJ databases">
        <title>Draft genome of the parasitic nematode Teladorsagia circumcincta isolate WARC Sus (inbred).</title>
        <authorList>
            <person name="Mitreva M."/>
        </authorList>
    </citation>
    <scope>NUCLEOTIDE SEQUENCE [LARGE SCALE GENOMIC DNA]</scope>
    <source>
        <strain evidence="1 2">S</strain>
    </source>
</reference>
<dbReference type="OrthoDB" id="534666at2759"/>
<name>A0A2G9T6X9_TELCI</name>